<evidence type="ECO:0000313" key="4">
    <source>
        <dbReference type="Proteomes" id="UP000237923"/>
    </source>
</evidence>
<reference evidence="3 4" key="1">
    <citation type="submission" date="2018-02" db="EMBL/GenBank/DDBJ databases">
        <authorList>
            <person name="Cohen D.B."/>
            <person name="Kent A.D."/>
        </authorList>
    </citation>
    <scope>NUCLEOTIDE SEQUENCE [LARGE SCALE GENOMIC DNA]</scope>
    <source>
        <strain evidence="3 4">CECT 9216</strain>
    </source>
</reference>
<evidence type="ECO:0000259" key="1">
    <source>
        <dbReference type="Pfam" id="PF14393"/>
    </source>
</evidence>
<name>A0A2N9K8T1_9LACO</name>
<dbReference type="EMBL" id="OKQU01000001">
    <property type="protein sequence ID" value="SPE06427.1"/>
    <property type="molecule type" value="Genomic_DNA"/>
</dbReference>
<dbReference type="InterPro" id="IPR025536">
    <property type="entry name" value="DUF4422"/>
</dbReference>
<dbReference type="AlphaFoldDB" id="A0A2N9K8T1"/>
<dbReference type="Proteomes" id="UP000237923">
    <property type="component" value="Unassembled WGS sequence"/>
</dbReference>
<evidence type="ECO:0000313" key="5">
    <source>
        <dbReference type="Proteomes" id="UP000239237"/>
    </source>
</evidence>
<dbReference type="RefSeq" id="WP_105299496.1">
    <property type="nucleotide sequence ID" value="NZ_OKQR01000001.1"/>
</dbReference>
<feature type="domain" description="DUF4422" evidence="1">
    <location>
        <begin position="3"/>
        <end position="217"/>
    </location>
</feature>
<organism evidence="3 4">
    <name type="scientific">Leuconostoc suionicum</name>
    <dbReference type="NCBI Taxonomy" id="1511761"/>
    <lineage>
        <taxon>Bacteria</taxon>
        <taxon>Bacillati</taxon>
        <taxon>Bacillota</taxon>
        <taxon>Bacilli</taxon>
        <taxon>Lactobacillales</taxon>
        <taxon>Lactobacillaceae</taxon>
        <taxon>Leuconostoc</taxon>
    </lineage>
</organism>
<proteinExistence type="predicted"/>
<evidence type="ECO:0000313" key="2">
    <source>
        <dbReference type="EMBL" id="SPD91202.1"/>
    </source>
</evidence>
<dbReference type="Proteomes" id="UP000239237">
    <property type="component" value="Unassembled WGS sequence"/>
</dbReference>
<gene>
    <name evidence="2" type="ORF">LES8486_00173</name>
    <name evidence="3" type="ORF">LES9216_00320</name>
</gene>
<keyword evidence="5" id="KW-1185">Reference proteome</keyword>
<dbReference type="Pfam" id="PF14393">
    <property type="entry name" value="DUF4422"/>
    <property type="match status" value="1"/>
</dbReference>
<evidence type="ECO:0000313" key="3">
    <source>
        <dbReference type="EMBL" id="SPE06427.1"/>
    </source>
</evidence>
<protein>
    <recommendedName>
        <fullName evidence="1">DUF4422 domain-containing protein</fullName>
    </recommendedName>
</protein>
<reference evidence="2 5" key="2">
    <citation type="submission" date="2018-02" db="EMBL/GenBank/DDBJ databases">
        <authorList>
            <person name="Rodrigo-Torres L."/>
            <person name="Arahal R. D."/>
            <person name="Lucena T."/>
        </authorList>
    </citation>
    <scope>NUCLEOTIDE SEQUENCE [LARGE SCALE GENOMIC DNA]</scope>
    <source>
        <strain evidence="2 5">CECT 8486</strain>
    </source>
</reference>
<dbReference type="EMBL" id="OKQR01000001">
    <property type="protein sequence ID" value="SPD91202.1"/>
    <property type="molecule type" value="Genomic_DNA"/>
</dbReference>
<sequence length="256" mass="30125">MTLYIATHKPYIMPEDSDYQPIFVGAAQHDNVPDGYQSDAVGQNISTKNPNFNELTAIYWIRHNTDTPVVGLLHYRRYLGKKKGHNLSTILTESQTQELLKKADIILPQKRNYYIENQRDHYLHAHTAGPYNIMKEIIANDYPEYLPAFEKMEQSTSAHLFNMFIMPRRYFNEYADFIFEVLGKVEAKIDVDKLEGQEKRVYGFLSERLMDTWVNTKKLTVAECPVIELERTNWLDKGYNFLKRKFFPNTNKKVHF</sequence>
<accession>A0A2N9K8T1</accession>